<accession>A0A1I3UPF2</accession>
<dbReference type="RefSeq" id="WP_093231570.1">
    <property type="nucleotide sequence ID" value="NZ_FORR01000026.1"/>
</dbReference>
<dbReference type="PANTHER" id="PTHR33164">
    <property type="entry name" value="TRANSCRIPTIONAL REGULATOR, MARR FAMILY"/>
    <property type="match status" value="1"/>
</dbReference>
<name>A0A1I3UPF2_9BACL</name>
<dbReference type="SUPFAM" id="SSF46785">
    <property type="entry name" value="Winged helix' DNA-binding domain"/>
    <property type="match status" value="1"/>
</dbReference>
<dbReference type="InterPro" id="IPR036390">
    <property type="entry name" value="WH_DNA-bd_sf"/>
</dbReference>
<dbReference type="PRINTS" id="PR00598">
    <property type="entry name" value="HTHMARR"/>
</dbReference>
<protein>
    <submittedName>
        <fullName evidence="3">DNA-binding transcriptional regulator, MarR family</fullName>
    </submittedName>
</protein>
<evidence type="ECO:0000313" key="4">
    <source>
        <dbReference type="Proteomes" id="UP000199545"/>
    </source>
</evidence>
<keyword evidence="4" id="KW-1185">Reference proteome</keyword>
<organism evidence="3 4">
    <name type="scientific">Thermoflavimicrobium dichotomicum</name>
    <dbReference type="NCBI Taxonomy" id="46223"/>
    <lineage>
        <taxon>Bacteria</taxon>
        <taxon>Bacillati</taxon>
        <taxon>Bacillota</taxon>
        <taxon>Bacilli</taxon>
        <taxon>Bacillales</taxon>
        <taxon>Thermoactinomycetaceae</taxon>
        <taxon>Thermoflavimicrobium</taxon>
    </lineage>
</organism>
<dbReference type="OrthoDB" id="327696at2"/>
<proteinExistence type="predicted"/>
<dbReference type="STRING" id="46223.SAMN05421852_12626"/>
<feature type="domain" description="HTH marR-type" evidence="2">
    <location>
        <begin position="1"/>
        <end position="134"/>
    </location>
</feature>
<dbReference type="InterPro" id="IPR000835">
    <property type="entry name" value="HTH_MarR-typ"/>
</dbReference>
<evidence type="ECO:0000259" key="2">
    <source>
        <dbReference type="PROSITE" id="PS50995"/>
    </source>
</evidence>
<dbReference type="GO" id="GO:0006950">
    <property type="term" value="P:response to stress"/>
    <property type="evidence" value="ECO:0007669"/>
    <property type="project" value="TreeGrafter"/>
</dbReference>
<gene>
    <name evidence="3" type="ORF">SAMN05421852_12626</name>
</gene>
<dbReference type="Gene3D" id="1.10.10.10">
    <property type="entry name" value="Winged helix-like DNA-binding domain superfamily/Winged helix DNA-binding domain"/>
    <property type="match status" value="1"/>
</dbReference>
<dbReference type="Proteomes" id="UP000199545">
    <property type="component" value="Unassembled WGS sequence"/>
</dbReference>
<dbReference type="GO" id="GO:0003700">
    <property type="term" value="F:DNA-binding transcription factor activity"/>
    <property type="evidence" value="ECO:0007669"/>
    <property type="project" value="InterPro"/>
</dbReference>
<dbReference type="PROSITE" id="PS50995">
    <property type="entry name" value="HTH_MARR_2"/>
    <property type="match status" value="1"/>
</dbReference>
<dbReference type="Pfam" id="PF01047">
    <property type="entry name" value="MarR"/>
    <property type="match status" value="1"/>
</dbReference>
<evidence type="ECO:0000256" key="1">
    <source>
        <dbReference type="ARBA" id="ARBA00023125"/>
    </source>
</evidence>
<dbReference type="InterPro" id="IPR036388">
    <property type="entry name" value="WH-like_DNA-bd_sf"/>
</dbReference>
<sequence>MKQLITLLLQHGLKPLLFDSEIGKLERKFTRSELIALILIKHKGQMTMSQLAAELGAPLSTVTSIGQRLKRRGFIERTRDPKDRRNIIIHLTENGEQLAQQLMELVNQVLKRIEQVLTTEEQEQLLTLIVKVMKAIQTMEPVEKMEQPTIRRINITE</sequence>
<dbReference type="GO" id="GO:0003677">
    <property type="term" value="F:DNA binding"/>
    <property type="evidence" value="ECO:0007669"/>
    <property type="project" value="UniProtKB-KW"/>
</dbReference>
<keyword evidence="1 3" id="KW-0238">DNA-binding</keyword>
<dbReference type="InterPro" id="IPR039422">
    <property type="entry name" value="MarR/SlyA-like"/>
</dbReference>
<reference evidence="3 4" key="1">
    <citation type="submission" date="2016-10" db="EMBL/GenBank/DDBJ databases">
        <authorList>
            <person name="de Groot N.N."/>
        </authorList>
    </citation>
    <scope>NUCLEOTIDE SEQUENCE [LARGE SCALE GENOMIC DNA]</scope>
    <source>
        <strain evidence="3 4">DSM 44778</strain>
    </source>
</reference>
<evidence type="ECO:0000313" key="3">
    <source>
        <dbReference type="EMBL" id="SFJ84569.1"/>
    </source>
</evidence>
<dbReference type="EMBL" id="FORR01000026">
    <property type="protein sequence ID" value="SFJ84569.1"/>
    <property type="molecule type" value="Genomic_DNA"/>
</dbReference>
<dbReference type="AlphaFoldDB" id="A0A1I3UPF2"/>
<dbReference type="PANTHER" id="PTHR33164:SF43">
    <property type="entry name" value="HTH-TYPE TRANSCRIPTIONAL REPRESSOR YETL"/>
    <property type="match status" value="1"/>
</dbReference>
<dbReference type="SMART" id="SM00347">
    <property type="entry name" value="HTH_MARR"/>
    <property type="match status" value="1"/>
</dbReference>